<evidence type="ECO:0000256" key="1">
    <source>
        <dbReference type="ARBA" id="ARBA00022630"/>
    </source>
</evidence>
<feature type="binding site" evidence="6">
    <location>
        <position position="217"/>
    </location>
    <ligand>
        <name>FMN</name>
        <dbReference type="ChEBI" id="CHEBI:58210"/>
    </ligand>
</feature>
<comment type="similarity">
    <text evidence="5">Belongs to the NtaA/SnaA/DszA monooxygenase family.</text>
</comment>
<sequence length="455" mass="50731">MRRMYLNAMVFGLGSHTASWRLPDVDPLAITRLSYWTDIAKRAERGQFDSLFLGDILALQHEVKYSVSGALDTVVVLSALAATTEKIGLIGTASTTFDHPYHIARRFASLDHISNGRVGWNIVTSTTLSEAKNFGRDVIAPCQERYARAEDVLNAVMTLWESWQPGARIADKKTGLYLDPSAVHNANYTGSYTRSIGPLTVPRSPQVKPILAQGGASEIGRSFAARYADLAFTVQSNLAGAQQFYKDVKHRTEEDGRNFDDILVFPGIVPVIGKTHEEAEAKFNYLNSFAVPQSGIQRLSYIFDKDLSGLPLDEPLPEALLKVADDKTAPSRTRLILGDARLRKLTLKQMIERFMCSRGHLLVVGTAEEVADTMQNWFENEAADGFNVLFPSLPFDIDVFSESVIPILERRGLHIKPREGELLRERYQLPFHELEASQPAAPKHYMAMDISTTHH</sequence>
<dbReference type="Gene3D" id="3.20.20.30">
    <property type="entry name" value="Luciferase-like domain"/>
    <property type="match status" value="1"/>
</dbReference>
<gene>
    <name evidence="8" type="ORF">PEB0149_006380</name>
</gene>
<evidence type="ECO:0000256" key="6">
    <source>
        <dbReference type="PIRSR" id="PIRSR000337-1"/>
    </source>
</evidence>
<dbReference type="Pfam" id="PF00296">
    <property type="entry name" value="Bac_luciferase"/>
    <property type="match status" value="1"/>
</dbReference>
<evidence type="ECO:0000256" key="5">
    <source>
        <dbReference type="ARBA" id="ARBA00033748"/>
    </source>
</evidence>
<dbReference type="EMBL" id="LXYT01000002">
    <property type="protein sequence ID" value="OLY43214.1"/>
    <property type="molecule type" value="Genomic_DNA"/>
</dbReference>
<reference evidence="8 9" key="1">
    <citation type="submission" date="2016-12" db="EMBL/GenBank/DDBJ databases">
        <title>Comparative genomics of Bartonella apis.</title>
        <authorList>
            <person name="Engel P."/>
        </authorList>
    </citation>
    <scope>NUCLEOTIDE SEQUENCE [LARGE SCALE GENOMIC DNA]</scope>
    <source>
        <strain evidence="8 9">PEB0149</strain>
    </source>
</reference>
<dbReference type="PIRSF" id="PIRSF000337">
    <property type="entry name" value="NTA_MOA"/>
    <property type="match status" value="1"/>
</dbReference>
<feature type="binding site" evidence="6">
    <location>
        <position position="146"/>
    </location>
    <ligand>
        <name>FMN</name>
        <dbReference type="ChEBI" id="CHEBI:58210"/>
    </ligand>
</feature>
<dbReference type="OrthoDB" id="9779442at2"/>
<dbReference type="NCBIfam" id="TIGR03860">
    <property type="entry name" value="FMN_nitrolo"/>
    <property type="match status" value="1"/>
</dbReference>
<evidence type="ECO:0000313" key="8">
    <source>
        <dbReference type="EMBL" id="OLY43214.1"/>
    </source>
</evidence>
<dbReference type="RefSeq" id="WP_075870112.1">
    <property type="nucleotide sequence ID" value="NZ_LXYS01000004.1"/>
</dbReference>
<keyword evidence="9" id="KW-1185">Reference proteome</keyword>
<dbReference type="PANTHER" id="PTHR30011:SF16">
    <property type="entry name" value="C2H2 FINGER DOMAIN TRANSCRIPTION FACTOR (EUROFUNG)-RELATED"/>
    <property type="match status" value="1"/>
</dbReference>
<dbReference type="InterPro" id="IPR011251">
    <property type="entry name" value="Luciferase-like_dom"/>
</dbReference>
<keyword evidence="2 6" id="KW-0288">FMN</keyword>
<evidence type="ECO:0000313" key="9">
    <source>
        <dbReference type="Proteomes" id="UP000187344"/>
    </source>
</evidence>
<protein>
    <submittedName>
        <fullName evidence="8">FMN-dependent oxidoreductase, nitrilotriacetate monooxygenase family</fullName>
    </submittedName>
</protein>
<evidence type="ECO:0000256" key="4">
    <source>
        <dbReference type="ARBA" id="ARBA00023033"/>
    </source>
</evidence>
<accession>A0A1R0F8A7</accession>
<keyword evidence="3" id="KW-0560">Oxidoreductase</keyword>
<organism evidence="8 9">
    <name type="scientific">Bartonella apis</name>
    <dbReference type="NCBI Taxonomy" id="1686310"/>
    <lineage>
        <taxon>Bacteria</taxon>
        <taxon>Pseudomonadati</taxon>
        <taxon>Pseudomonadota</taxon>
        <taxon>Alphaproteobacteria</taxon>
        <taxon>Hyphomicrobiales</taxon>
        <taxon>Bartonellaceae</taxon>
        <taxon>Bartonella</taxon>
    </lineage>
</organism>
<feature type="domain" description="Luciferase-like" evidence="7">
    <location>
        <begin position="28"/>
        <end position="377"/>
    </location>
</feature>
<evidence type="ECO:0000256" key="2">
    <source>
        <dbReference type="ARBA" id="ARBA00022643"/>
    </source>
</evidence>
<evidence type="ECO:0000259" key="7">
    <source>
        <dbReference type="Pfam" id="PF00296"/>
    </source>
</evidence>
<dbReference type="InterPro" id="IPR016215">
    <property type="entry name" value="NTA_MOA"/>
</dbReference>
<dbReference type="PANTHER" id="PTHR30011">
    <property type="entry name" value="ALKANESULFONATE MONOOXYGENASE-RELATED"/>
    <property type="match status" value="1"/>
</dbReference>
<keyword evidence="1 6" id="KW-0285">Flavoprotein</keyword>
<evidence type="ECO:0000256" key="3">
    <source>
        <dbReference type="ARBA" id="ARBA00023002"/>
    </source>
</evidence>
<name>A0A1R0F8A7_9HYPH</name>
<dbReference type="CDD" id="cd01095">
    <property type="entry name" value="Nitrilotriacetate_monoxgenase"/>
    <property type="match status" value="1"/>
</dbReference>
<dbReference type="GO" id="GO:0004497">
    <property type="term" value="F:monooxygenase activity"/>
    <property type="evidence" value="ECO:0007669"/>
    <property type="project" value="UniProtKB-KW"/>
</dbReference>
<feature type="binding site" evidence="6">
    <location>
        <position position="92"/>
    </location>
    <ligand>
        <name>FMN</name>
        <dbReference type="ChEBI" id="CHEBI:58210"/>
    </ligand>
</feature>
<keyword evidence="4 8" id="KW-0503">Monooxygenase</keyword>
<dbReference type="AlphaFoldDB" id="A0A1R0F8A7"/>
<feature type="binding site" evidence="6">
    <location>
        <position position="55"/>
    </location>
    <ligand>
        <name>FMN</name>
        <dbReference type="ChEBI" id="CHEBI:58210"/>
    </ligand>
</feature>
<dbReference type="InterPro" id="IPR051260">
    <property type="entry name" value="Diverse_substr_monoxygenases"/>
</dbReference>
<dbReference type="GO" id="GO:0016705">
    <property type="term" value="F:oxidoreductase activity, acting on paired donors, with incorporation or reduction of molecular oxygen"/>
    <property type="evidence" value="ECO:0007669"/>
    <property type="project" value="InterPro"/>
</dbReference>
<dbReference type="GeneID" id="92991651"/>
<dbReference type="Proteomes" id="UP000187344">
    <property type="component" value="Unassembled WGS sequence"/>
</dbReference>
<comment type="caution">
    <text evidence="8">The sequence shown here is derived from an EMBL/GenBank/DDBJ whole genome shotgun (WGS) entry which is preliminary data.</text>
</comment>
<proteinExistence type="inferred from homology"/>
<dbReference type="InterPro" id="IPR036661">
    <property type="entry name" value="Luciferase-like_sf"/>
</dbReference>
<dbReference type="SUPFAM" id="SSF51679">
    <property type="entry name" value="Bacterial luciferase-like"/>
    <property type="match status" value="1"/>
</dbReference>